<keyword evidence="1" id="KW-0560">Oxidoreductase</keyword>
<protein>
    <recommendedName>
        <fullName evidence="4">Aldehyde dehydrogenase domain-containing protein</fullName>
    </recommendedName>
</protein>
<evidence type="ECO:0008006" key="4">
    <source>
        <dbReference type="Google" id="ProtNLM"/>
    </source>
</evidence>
<accession>A0A223EKP0</accession>
<name>A0A223EKP0_9BACI</name>
<reference evidence="2 3" key="1">
    <citation type="submission" date="2016-10" db="EMBL/GenBank/DDBJ databases">
        <title>The whole genome sequencing and assembly of Bacillus simplex DSM 1321 strain.</title>
        <authorList>
            <person name="Park M.-K."/>
            <person name="Lee Y.-J."/>
            <person name="Yi H."/>
            <person name="Bahn Y.-S."/>
            <person name="Kim J.F."/>
            <person name="Lee D.-W."/>
        </authorList>
    </citation>
    <scope>NUCLEOTIDE SEQUENCE [LARGE SCALE GENOMIC DNA]</scope>
    <source>
        <strain evidence="2 3">DSM 1321</strain>
    </source>
</reference>
<evidence type="ECO:0000256" key="1">
    <source>
        <dbReference type="ARBA" id="ARBA00023002"/>
    </source>
</evidence>
<dbReference type="SUPFAM" id="SSF53720">
    <property type="entry name" value="ALDH-like"/>
    <property type="match status" value="1"/>
</dbReference>
<dbReference type="AlphaFoldDB" id="A0A223EKP0"/>
<organism evidence="2 3">
    <name type="scientific">Peribacillus simplex NBRC 15720 = DSM 1321</name>
    <dbReference type="NCBI Taxonomy" id="1349754"/>
    <lineage>
        <taxon>Bacteria</taxon>
        <taxon>Bacillati</taxon>
        <taxon>Bacillota</taxon>
        <taxon>Bacilli</taxon>
        <taxon>Bacillales</taxon>
        <taxon>Bacillaceae</taxon>
        <taxon>Peribacillus</taxon>
    </lineage>
</organism>
<dbReference type="EMBL" id="CP017704">
    <property type="protein sequence ID" value="ASS95817.1"/>
    <property type="molecule type" value="Genomic_DNA"/>
</dbReference>
<gene>
    <name evidence="2" type="ORF">BS1321_19045</name>
</gene>
<dbReference type="Proteomes" id="UP000214618">
    <property type="component" value="Chromosome"/>
</dbReference>
<evidence type="ECO:0000313" key="3">
    <source>
        <dbReference type="Proteomes" id="UP000214618"/>
    </source>
</evidence>
<dbReference type="GO" id="GO:0016491">
    <property type="term" value="F:oxidoreductase activity"/>
    <property type="evidence" value="ECO:0007669"/>
    <property type="project" value="UniProtKB-KW"/>
</dbReference>
<dbReference type="OrthoDB" id="9762913at2"/>
<dbReference type="Gene3D" id="3.40.605.10">
    <property type="entry name" value="Aldehyde Dehydrogenase, Chain A, domain 1"/>
    <property type="match status" value="1"/>
</dbReference>
<sequence>MPSKYEFEENSRRPRFLPFGGVNTSGMGSYDGIYGFKAFLHEKGVFVQAKYPFRHQWKTRQNHPFAGFSNTTE</sequence>
<dbReference type="InterPro" id="IPR016162">
    <property type="entry name" value="Ald_DH_N"/>
</dbReference>
<proteinExistence type="predicted"/>
<evidence type="ECO:0000313" key="2">
    <source>
        <dbReference type="EMBL" id="ASS95817.1"/>
    </source>
</evidence>
<dbReference type="InterPro" id="IPR016161">
    <property type="entry name" value="Ald_DH/histidinol_DH"/>
</dbReference>